<keyword evidence="1" id="KW-0996">Nickel insertion</keyword>
<dbReference type="PIRSF" id="PIRSF009467">
    <property type="entry name" value="Ureas_acces_UreF"/>
    <property type="match status" value="1"/>
</dbReference>
<dbReference type="HAMAP" id="MF_01385">
    <property type="entry name" value="UreF"/>
    <property type="match status" value="1"/>
</dbReference>
<reference evidence="3" key="1">
    <citation type="submission" date="2009-10" db="EMBL/GenBank/DDBJ databases">
        <title>Diversity of trophic interactions inside an arsenic-rich microbial ecosystem.</title>
        <authorList>
            <person name="Bertin P.N."/>
            <person name="Heinrich-Salmeron A."/>
            <person name="Pelletier E."/>
            <person name="Goulhen-Chollet F."/>
            <person name="Arsene-Ploetze F."/>
            <person name="Gallien S."/>
            <person name="Calteau A."/>
            <person name="Vallenet D."/>
            <person name="Casiot C."/>
            <person name="Chane-Woon-Ming B."/>
            <person name="Giloteaux L."/>
            <person name="Barakat M."/>
            <person name="Bonnefoy V."/>
            <person name="Bruneel O."/>
            <person name="Chandler M."/>
            <person name="Cleiss J."/>
            <person name="Duran R."/>
            <person name="Elbaz-Poulichet F."/>
            <person name="Fonknechten N."/>
            <person name="Lauga B."/>
            <person name="Mornico D."/>
            <person name="Ortet P."/>
            <person name="Schaeffer C."/>
            <person name="Siguier P."/>
            <person name="Alexander Thil Smith A."/>
            <person name="Van Dorsselaer A."/>
            <person name="Weissenbach J."/>
            <person name="Medigue C."/>
            <person name="Le Paslier D."/>
        </authorList>
    </citation>
    <scope>NUCLEOTIDE SEQUENCE</scope>
</reference>
<evidence type="ECO:0000313" key="3">
    <source>
        <dbReference type="EMBL" id="CBI04993.1"/>
    </source>
</evidence>
<evidence type="ECO:0000256" key="2">
    <source>
        <dbReference type="ARBA" id="ARBA00023186"/>
    </source>
</evidence>
<dbReference type="PANTHER" id="PTHR33620">
    <property type="entry name" value="UREASE ACCESSORY PROTEIN F"/>
    <property type="match status" value="1"/>
</dbReference>
<dbReference type="AlphaFoldDB" id="E6QCR7"/>
<protein>
    <submittedName>
        <fullName evidence="3">Urease accessory protein</fullName>
    </submittedName>
</protein>
<dbReference type="PANTHER" id="PTHR33620:SF1">
    <property type="entry name" value="UREASE ACCESSORY PROTEIN F"/>
    <property type="match status" value="1"/>
</dbReference>
<comment type="caution">
    <text evidence="3">The sequence shown here is derived from an EMBL/GenBank/DDBJ whole genome shotgun (WGS) entry which is preliminary data.</text>
</comment>
<name>E6QCR7_9ZZZZ</name>
<gene>
    <name evidence="3" type="primary">ureF</name>
    <name evidence="3" type="ORF">CARN5_1494</name>
</gene>
<sequence>MDLVDATALGRLLQLSSAALPVGAFAYSEGLEHLVESEIVRKPDDLAGWLSDSLCYGAIRVDVAIVKRVFDARKNDDMVGQHYWDAWISASRESEELREQSWTMGRALWRIAMNVHDAPLSEKPLANFTAVYAVLTAQWGIPAHAAIVAYLHSWLNNLVTAGVKLIPIGQMSGQKILWQLQDRLEDAASYALTVTDDELYVWGAGQSLAAMSHESQYSRLFRS</sequence>
<dbReference type="GO" id="GO:0016151">
    <property type="term" value="F:nickel cation binding"/>
    <property type="evidence" value="ECO:0007669"/>
    <property type="project" value="InterPro"/>
</dbReference>
<keyword evidence="2" id="KW-0143">Chaperone</keyword>
<organism evidence="3">
    <name type="scientific">mine drainage metagenome</name>
    <dbReference type="NCBI Taxonomy" id="410659"/>
    <lineage>
        <taxon>unclassified sequences</taxon>
        <taxon>metagenomes</taxon>
        <taxon>ecological metagenomes</taxon>
    </lineage>
</organism>
<dbReference type="Gene3D" id="1.10.4190.10">
    <property type="entry name" value="Urease accessory protein UreF"/>
    <property type="match status" value="1"/>
</dbReference>
<accession>E6QCR7</accession>
<evidence type="ECO:0000256" key="1">
    <source>
        <dbReference type="ARBA" id="ARBA00022988"/>
    </source>
</evidence>
<dbReference type="Pfam" id="PF01730">
    <property type="entry name" value="UreF"/>
    <property type="match status" value="1"/>
</dbReference>
<proteinExistence type="inferred from homology"/>
<dbReference type="InterPro" id="IPR002639">
    <property type="entry name" value="UreF"/>
</dbReference>
<dbReference type="InterPro" id="IPR038277">
    <property type="entry name" value="UreF_sf"/>
</dbReference>
<dbReference type="EMBL" id="CABP01000092">
    <property type="protein sequence ID" value="CBI04993.1"/>
    <property type="molecule type" value="Genomic_DNA"/>
</dbReference>